<dbReference type="InterPro" id="IPR017439">
    <property type="entry name" value="Amidohydrolase"/>
</dbReference>
<evidence type="ECO:0000259" key="1">
    <source>
        <dbReference type="Pfam" id="PF07687"/>
    </source>
</evidence>
<evidence type="ECO:0000313" key="2">
    <source>
        <dbReference type="EMBL" id="MDN4600095.1"/>
    </source>
</evidence>
<dbReference type="Proteomes" id="UP001174205">
    <property type="component" value="Unassembled WGS sequence"/>
</dbReference>
<dbReference type="InterPro" id="IPR036264">
    <property type="entry name" value="Bact_exopeptidase_dim_dom"/>
</dbReference>
<dbReference type="Gene3D" id="3.40.630.10">
    <property type="entry name" value="Zn peptidases"/>
    <property type="match status" value="1"/>
</dbReference>
<sequence>MTNNIWWDDLQIHMVEWRRHLHRNPEVSFHEEKTSSFVAGMLESFGVEVKRHVGGHGVIGTLRGDKPGPVVMLRADMDALPIQDEKDVEYASQQAGAMHACGHDGHISILLGTALYFSRHKHEIKGEIRFLFQPAEELLPGGALKVIADGGLEGVDVIYGIHLWTPLPVGVAASTPGPMMAAADDFYIEIKGKGGHGGMPQSTVDSLVAGSALVMQLQTVVSRSVDPLRPAVLTIGTMQAGSAQNVIAELCKMTGTVRTFDEETRSIMKERVHTVVAQTGAIYGAETQLNYIMGYPPVVNDEQETARFFREAVDVFGADSVQKSPMMMPAEDFAYYLQQIPGCFMFVGAGNPEKDAIYPHHHPKFDFDEDAMQNAVKLFIAMAKGYTAE</sequence>
<dbReference type="PIRSF" id="PIRSF005962">
    <property type="entry name" value="Pept_M20D_amidohydro"/>
    <property type="match status" value="1"/>
</dbReference>
<dbReference type="RefSeq" id="WP_301244116.1">
    <property type="nucleotide sequence ID" value="NZ_JAROCD010000001.1"/>
</dbReference>
<dbReference type="SUPFAM" id="SSF55031">
    <property type="entry name" value="Bacterial exopeptidase dimerisation domain"/>
    <property type="match status" value="1"/>
</dbReference>
<accession>A0ABT8J4T8</accession>
<dbReference type="InterPro" id="IPR002933">
    <property type="entry name" value="Peptidase_M20"/>
</dbReference>
<reference evidence="2" key="1">
    <citation type="submission" date="2023-03" db="EMBL/GenBank/DDBJ databases">
        <title>MT1 and MT2 Draft Genomes of Novel Species.</title>
        <authorList>
            <person name="Venkateswaran K."/>
        </authorList>
    </citation>
    <scope>NUCLEOTIDE SEQUENCE</scope>
    <source>
        <strain evidence="2">F6_3S_P_1C</strain>
    </source>
</reference>
<dbReference type="Pfam" id="PF07687">
    <property type="entry name" value="M20_dimer"/>
    <property type="match status" value="1"/>
</dbReference>
<proteinExistence type="predicted"/>
<dbReference type="Pfam" id="PF01546">
    <property type="entry name" value="Peptidase_M20"/>
    <property type="match status" value="1"/>
</dbReference>
<comment type="caution">
    <text evidence="2">The sequence shown here is derived from an EMBL/GenBank/DDBJ whole genome shotgun (WGS) entry which is preliminary data.</text>
</comment>
<evidence type="ECO:0000313" key="3">
    <source>
        <dbReference type="Proteomes" id="UP001174205"/>
    </source>
</evidence>
<dbReference type="SUPFAM" id="SSF53187">
    <property type="entry name" value="Zn-dependent exopeptidases"/>
    <property type="match status" value="1"/>
</dbReference>
<dbReference type="InterPro" id="IPR011650">
    <property type="entry name" value="Peptidase_M20_dimer"/>
</dbReference>
<keyword evidence="3" id="KW-1185">Reference proteome</keyword>
<gene>
    <name evidence="2" type="ORF">P5G61_02555</name>
</gene>
<dbReference type="NCBIfam" id="TIGR01891">
    <property type="entry name" value="amidohydrolases"/>
    <property type="match status" value="1"/>
</dbReference>
<protein>
    <submittedName>
        <fullName evidence="2">M20 family metallopeptidase</fullName>
    </submittedName>
</protein>
<feature type="domain" description="Peptidase M20 dimerisation" evidence="1">
    <location>
        <begin position="186"/>
        <end position="280"/>
    </location>
</feature>
<dbReference type="PANTHER" id="PTHR11014:SF63">
    <property type="entry name" value="METALLOPEPTIDASE, PUTATIVE (AFU_ORTHOLOGUE AFUA_6G09600)-RELATED"/>
    <property type="match status" value="1"/>
</dbReference>
<dbReference type="PANTHER" id="PTHR11014">
    <property type="entry name" value="PEPTIDASE M20 FAMILY MEMBER"/>
    <property type="match status" value="1"/>
</dbReference>
<name>A0ABT8J4T8_9BACL</name>
<dbReference type="EMBL" id="JAROCD010000001">
    <property type="protein sequence ID" value="MDN4600095.1"/>
    <property type="molecule type" value="Genomic_DNA"/>
</dbReference>
<dbReference type="Gene3D" id="3.30.70.360">
    <property type="match status" value="1"/>
</dbReference>
<organism evidence="2 3">
    <name type="scientific">Paenibacillus vandeheii</name>
    <dbReference type="NCBI Taxonomy" id="3035917"/>
    <lineage>
        <taxon>Bacteria</taxon>
        <taxon>Bacillati</taxon>
        <taxon>Bacillota</taxon>
        <taxon>Bacilli</taxon>
        <taxon>Bacillales</taxon>
        <taxon>Paenibacillaceae</taxon>
        <taxon>Paenibacillus</taxon>
    </lineage>
</organism>
<dbReference type="CDD" id="cd08021">
    <property type="entry name" value="M20_Acy1_YhaA-like"/>
    <property type="match status" value="1"/>
</dbReference>